<sequence length="85" mass="9109">MPIDPCLCRPHHRMPASLSHLIVSFFPSRAMLSGTNLHRCGALIKFRGPGEVGDGGCFVPVLRFGARVRGESAGGNGSRPIDIPR</sequence>
<reference evidence="2" key="2">
    <citation type="journal article" date="2008" name="Nucleic Acids Res.">
        <title>The rice annotation project database (RAP-DB): 2008 update.</title>
        <authorList>
            <consortium name="The rice annotation project (RAP)"/>
        </authorList>
    </citation>
    <scope>GENOME REANNOTATION</scope>
    <source>
        <strain evidence="2">cv. Nipponbare</strain>
    </source>
</reference>
<evidence type="ECO:0000313" key="2">
    <source>
        <dbReference type="Proteomes" id="UP000000763"/>
    </source>
</evidence>
<dbReference type="AlphaFoldDB" id="Q6K480"/>
<organism evidence="1 2">
    <name type="scientific">Oryza sativa subsp. japonica</name>
    <name type="common">Rice</name>
    <dbReference type="NCBI Taxonomy" id="39947"/>
    <lineage>
        <taxon>Eukaryota</taxon>
        <taxon>Viridiplantae</taxon>
        <taxon>Streptophyta</taxon>
        <taxon>Embryophyta</taxon>
        <taxon>Tracheophyta</taxon>
        <taxon>Spermatophyta</taxon>
        <taxon>Magnoliopsida</taxon>
        <taxon>Liliopsida</taxon>
        <taxon>Poales</taxon>
        <taxon>Poaceae</taxon>
        <taxon>BOP clade</taxon>
        <taxon>Oryzoideae</taxon>
        <taxon>Oryzeae</taxon>
        <taxon>Oryzinae</taxon>
        <taxon>Oryza</taxon>
        <taxon>Oryza sativa</taxon>
    </lineage>
</organism>
<dbReference type="EMBL" id="AP005578">
    <property type="protein sequence ID" value="BAD19905.1"/>
    <property type="molecule type" value="Genomic_DNA"/>
</dbReference>
<protein>
    <submittedName>
        <fullName evidence="1">Uncharacterized protein</fullName>
    </submittedName>
</protein>
<accession>Q6K480</accession>
<name>Q6K480_ORYSJ</name>
<reference evidence="2" key="1">
    <citation type="journal article" date="2005" name="Nature">
        <title>The map-based sequence of the rice genome.</title>
        <authorList>
            <consortium name="International rice genome sequencing project (IRGSP)"/>
            <person name="Matsumoto T."/>
            <person name="Wu J."/>
            <person name="Kanamori H."/>
            <person name="Katayose Y."/>
            <person name="Fujisawa M."/>
            <person name="Namiki N."/>
            <person name="Mizuno H."/>
            <person name="Yamamoto K."/>
            <person name="Antonio B.A."/>
            <person name="Baba T."/>
            <person name="Sakata K."/>
            <person name="Nagamura Y."/>
            <person name="Aoki H."/>
            <person name="Arikawa K."/>
            <person name="Arita K."/>
            <person name="Bito T."/>
            <person name="Chiden Y."/>
            <person name="Fujitsuka N."/>
            <person name="Fukunaka R."/>
            <person name="Hamada M."/>
            <person name="Harada C."/>
            <person name="Hayashi A."/>
            <person name="Hijishita S."/>
            <person name="Honda M."/>
            <person name="Hosokawa S."/>
            <person name="Ichikawa Y."/>
            <person name="Idonuma A."/>
            <person name="Iijima M."/>
            <person name="Ikeda M."/>
            <person name="Ikeno M."/>
            <person name="Ito K."/>
            <person name="Ito S."/>
            <person name="Ito T."/>
            <person name="Ito Y."/>
            <person name="Ito Y."/>
            <person name="Iwabuchi A."/>
            <person name="Kamiya K."/>
            <person name="Karasawa W."/>
            <person name="Kurita K."/>
            <person name="Katagiri S."/>
            <person name="Kikuta A."/>
            <person name="Kobayashi H."/>
            <person name="Kobayashi N."/>
            <person name="Machita K."/>
            <person name="Maehara T."/>
            <person name="Masukawa M."/>
            <person name="Mizubayashi T."/>
            <person name="Mukai Y."/>
            <person name="Nagasaki H."/>
            <person name="Nagata Y."/>
            <person name="Naito S."/>
            <person name="Nakashima M."/>
            <person name="Nakama Y."/>
            <person name="Nakamichi Y."/>
            <person name="Nakamura M."/>
            <person name="Meguro A."/>
            <person name="Negishi M."/>
            <person name="Ohta I."/>
            <person name="Ohta T."/>
            <person name="Okamoto M."/>
            <person name="Ono N."/>
            <person name="Saji S."/>
            <person name="Sakaguchi M."/>
            <person name="Sakai K."/>
            <person name="Shibata M."/>
            <person name="Shimokawa T."/>
            <person name="Song J."/>
            <person name="Takazaki Y."/>
            <person name="Terasawa K."/>
            <person name="Tsugane M."/>
            <person name="Tsuji K."/>
            <person name="Ueda S."/>
            <person name="Waki K."/>
            <person name="Yamagata H."/>
            <person name="Yamamoto M."/>
            <person name="Yamamoto S."/>
            <person name="Yamane H."/>
            <person name="Yoshiki S."/>
            <person name="Yoshihara R."/>
            <person name="Yukawa K."/>
            <person name="Zhong H."/>
            <person name="Yano M."/>
            <person name="Yuan Q."/>
            <person name="Ouyang S."/>
            <person name="Liu J."/>
            <person name="Jones K.M."/>
            <person name="Gansberger K."/>
            <person name="Moffat K."/>
            <person name="Hill J."/>
            <person name="Bera J."/>
            <person name="Fadrosh D."/>
            <person name="Jin S."/>
            <person name="Johri S."/>
            <person name="Kim M."/>
            <person name="Overton L."/>
            <person name="Reardon M."/>
            <person name="Tsitrin T."/>
            <person name="Vuong H."/>
            <person name="Weaver B."/>
            <person name="Ciecko A."/>
            <person name="Tallon L."/>
            <person name="Jackson J."/>
            <person name="Pai G."/>
            <person name="Aken S.V."/>
            <person name="Utterback T."/>
            <person name="Reidmuller S."/>
            <person name="Feldblyum T."/>
            <person name="Hsiao J."/>
            <person name="Zismann V."/>
            <person name="Iobst S."/>
            <person name="de Vazeille A.R."/>
            <person name="Buell C.R."/>
            <person name="Ying K."/>
            <person name="Li Y."/>
            <person name="Lu T."/>
            <person name="Huang Y."/>
            <person name="Zhao Q."/>
            <person name="Feng Q."/>
            <person name="Zhang L."/>
            <person name="Zhu J."/>
            <person name="Weng Q."/>
            <person name="Mu J."/>
            <person name="Lu Y."/>
            <person name="Fan D."/>
            <person name="Liu Y."/>
            <person name="Guan J."/>
            <person name="Zhang Y."/>
            <person name="Yu S."/>
            <person name="Liu X."/>
            <person name="Zhang Y."/>
            <person name="Hong G."/>
            <person name="Han B."/>
            <person name="Choisne N."/>
            <person name="Demange N."/>
            <person name="Orjeda G."/>
            <person name="Samain S."/>
            <person name="Cattolico L."/>
            <person name="Pelletier E."/>
            <person name="Couloux A."/>
            <person name="Segurens B."/>
            <person name="Wincker P."/>
            <person name="D'Hont A."/>
            <person name="Scarpelli C."/>
            <person name="Weissenbach J."/>
            <person name="Salanoubat M."/>
            <person name="Quetier F."/>
            <person name="Yu Y."/>
            <person name="Kim H.R."/>
            <person name="Rambo T."/>
            <person name="Currie J."/>
            <person name="Collura K."/>
            <person name="Luo M."/>
            <person name="Yang T."/>
            <person name="Ammiraju J.S.S."/>
            <person name="Engler F."/>
            <person name="Soderlund C."/>
            <person name="Wing R.A."/>
            <person name="Palmer L.E."/>
            <person name="de la Bastide M."/>
            <person name="Spiegel L."/>
            <person name="Nascimento L."/>
            <person name="Zutavern T."/>
            <person name="O'Shaughnessy A."/>
            <person name="Dike S."/>
            <person name="Dedhia N."/>
            <person name="Preston R."/>
            <person name="Balija V."/>
            <person name="McCombie W.R."/>
            <person name="Chow T."/>
            <person name="Chen H."/>
            <person name="Chung M."/>
            <person name="Chen C."/>
            <person name="Shaw J."/>
            <person name="Wu H."/>
            <person name="Hsiao K."/>
            <person name="Chao Y."/>
            <person name="Chu M."/>
            <person name="Cheng C."/>
            <person name="Hour A."/>
            <person name="Lee P."/>
            <person name="Lin S."/>
            <person name="Lin Y."/>
            <person name="Liou J."/>
            <person name="Liu S."/>
            <person name="Hsing Y."/>
            <person name="Raghuvanshi S."/>
            <person name="Mohanty A."/>
            <person name="Bharti A.K."/>
            <person name="Gaur A."/>
            <person name="Gupta V."/>
            <person name="Kumar D."/>
            <person name="Ravi V."/>
            <person name="Vij S."/>
            <person name="Kapur A."/>
            <person name="Khurana P."/>
            <person name="Khurana P."/>
            <person name="Khurana J.P."/>
            <person name="Tyagi A.K."/>
            <person name="Gaikwad K."/>
            <person name="Singh A."/>
            <person name="Dalal V."/>
            <person name="Srivastava S."/>
            <person name="Dixit A."/>
            <person name="Pal A.K."/>
            <person name="Ghazi I.A."/>
            <person name="Yadav M."/>
            <person name="Pandit A."/>
            <person name="Bhargava A."/>
            <person name="Sureshbabu K."/>
            <person name="Batra K."/>
            <person name="Sharma T.R."/>
            <person name="Mohapatra T."/>
            <person name="Singh N.K."/>
            <person name="Messing J."/>
            <person name="Nelson A.B."/>
            <person name="Fuks G."/>
            <person name="Kavchok S."/>
            <person name="Keizer G."/>
            <person name="Linton E."/>
            <person name="Llaca V."/>
            <person name="Song R."/>
            <person name="Tanyolac B."/>
            <person name="Young S."/>
            <person name="Ho-Il K."/>
            <person name="Hahn J.H."/>
            <person name="Sangsakoo G."/>
            <person name="Vanavichit A."/>
            <person name="de Mattos Luiz.A.T."/>
            <person name="Zimmer P.D."/>
            <person name="Malone G."/>
            <person name="Dellagostin O."/>
            <person name="de Oliveira A.C."/>
            <person name="Bevan M."/>
            <person name="Bancroft I."/>
            <person name="Minx P."/>
            <person name="Cordum H."/>
            <person name="Wilson R."/>
            <person name="Cheng Z."/>
            <person name="Jin W."/>
            <person name="Jiang J."/>
            <person name="Leong S.A."/>
            <person name="Iwama H."/>
            <person name="Gojobori T."/>
            <person name="Itoh T."/>
            <person name="Niimura Y."/>
            <person name="Fujii Y."/>
            <person name="Habara T."/>
            <person name="Sakai H."/>
            <person name="Sato Y."/>
            <person name="Wilson G."/>
            <person name="Kumar K."/>
            <person name="McCouch S."/>
            <person name="Juretic N."/>
            <person name="Hoen D."/>
            <person name="Wright S."/>
            <person name="Bruskiewich R."/>
            <person name="Bureau T."/>
            <person name="Miyao A."/>
            <person name="Hirochika H."/>
            <person name="Nishikawa T."/>
            <person name="Kadowaki K."/>
            <person name="Sugiura M."/>
            <person name="Burr B."/>
            <person name="Sasaki T."/>
        </authorList>
    </citation>
    <scope>NUCLEOTIDE SEQUENCE [LARGE SCALE GENOMIC DNA]</scope>
    <source>
        <strain evidence="2">cv. Nipponbare</strain>
    </source>
</reference>
<dbReference type="Proteomes" id="UP000000763">
    <property type="component" value="Chromosome 9"/>
</dbReference>
<evidence type="ECO:0000313" key="1">
    <source>
        <dbReference type="EMBL" id="BAD19905.1"/>
    </source>
</evidence>
<proteinExistence type="predicted"/>
<gene>
    <name evidence="1" type="primary">OJ1695_A02.19</name>
</gene>